<dbReference type="OrthoDB" id="9009338at2"/>
<sequence>MSTEDNNSNTSSLNGAAVANVHNEVADIAVAFLMDCRLTDQDLTAGILEMALEYAYKPHPRFWRDIDLAGVVEAISLQYPHWRCAMATEGNSAEGVLHEVDLALFCNRFYEDMAEMMMELPKPARPRTGPAALQWICEELARNRRFAELHFAQVPEVQCGKHALIFMTCLEQAELGHETVLLGTQIARQYREKRMDDVT</sequence>
<protein>
    <submittedName>
        <fullName evidence="1">Uncharacterized protein</fullName>
    </submittedName>
</protein>
<dbReference type="Proteomes" id="UP000214600">
    <property type="component" value="Unassembled WGS sequence"/>
</dbReference>
<organism evidence="1 2">
    <name type="scientific">Burkholderia aenigmatica</name>
    <dbReference type="NCBI Taxonomy" id="2015348"/>
    <lineage>
        <taxon>Bacteria</taxon>
        <taxon>Pseudomonadati</taxon>
        <taxon>Pseudomonadota</taxon>
        <taxon>Betaproteobacteria</taxon>
        <taxon>Burkholderiales</taxon>
        <taxon>Burkholderiaceae</taxon>
        <taxon>Burkholderia</taxon>
        <taxon>Burkholderia cepacia complex</taxon>
    </lineage>
</organism>
<dbReference type="RefSeq" id="WP_089451762.1">
    <property type="nucleotide sequence ID" value="NZ_NKFA01000007.1"/>
</dbReference>
<evidence type="ECO:0000313" key="2">
    <source>
        <dbReference type="Proteomes" id="UP000214600"/>
    </source>
</evidence>
<dbReference type="EMBL" id="NKFA01000007">
    <property type="protein sequence ID" value="OXI43859.1"/>
    <property type="molecule type" value="Genomic_DNA"/>
</dbReference>
<gene>
    <name evidence="1" type="ORF">CFB84_20200</name>
</gene>
<dbReference type="AlphaFoldDB" id="A0A228INZ9"/>
<reference evidence="1 2" key="2">
    <citation type="submission" date="2017-08" db="EMBL/GenBank/DDBJ databases">
        <title>WGS of novel Burkholderia cepaca complex species.</title>
        <authorList>
            <person name="Lipuma J."/>
            <person name="Spilker T."/>
        </authorList>
    </citation>
    <scope>NUCLEOTIDE SEQUENCE [LARGE SCALE GENOMIC DNA]</scope>
    <source>
        <strain evidence="1 2">AU17325</strain>
    </source>
</reference>
<accession>A0A228INZ9</accession>
<comment type="caution">
    <text evidence="1">The sequence shown here is derived from an EMBL/GenBank/DDBJ whole genome shotgun (WGS) entry which is preliminary data.</text>
</comment>
<name>A0A228INZ9_9BURK</name>
<reference evidence="2" key="1">
    <citation type="submission" date="2017-06" db="EMBL/GenBank/DDBJ databases">
        <authorList>
            <person name="LiPuma J."/>
            <person name="Spilker T."/>
        </authorList>
    </citation>
    <scope>NUCLEOTIDE SEQUENCE [LARGE SCALE GENOMIC DNA]</scope>
    <source>
        <strain evidence="2">AU17325</strain>
    </source>
</reference>
<proteinExistence type="predicted"/>
<evidence type="ECO:0000313" key="1">
    <source>
        <dbReference type="EMBL" id="OXI43859.1"/>
    </source>
</evidence>